<accession>A0AAD8SG96</accession>
<reference evidence="2" key="1">
    <citation type="submission" date="2023-07" db="EMBL/GenBank/DDBJ databases">
        <title>A chromosome-level genome assembly of Lolium multiflorum.</title>
        <authorList>
            <person name="Chen Y."/>
            <person name="Copetti D."/>
            <person name="Kolliker R."/>
            <person name="Studer B."/>
        </authorList>
    </citation>
    <scope>NUCLEOTIDE SEQUENCE</scope>
    <source>
        <strain evidence="2">02402/16</strain>
        <tissue evidence="2">Leaf</tissue>
    </source>
</reference>
<dbReference type="EMBL" id="JAUUTY010000004">
    <property type="protein sequence ID" value="KAK1650876.1"/>
    <property type="molecule type" value="Genomic_DNA"/>
</dbReference>
<comment type="caution">
    <text evidence="2">The sequence shown here is derived from an EMBL/GenBank/DDBJ whole genome shotgun (WGS) entry which is preliminary data.</text>
</comment>
<proteinExistence type="predicted"/>
<protein>
    <submittedName>
        <fullName evidence="2">Uncharacterized protein</fullName>
    </submittedName>
</protein>
<evidence type="ECO:0000313" key="2">
    <source>
        <dbReference type="EMBL" id="KAK1650876.1"/>
    </source>
</evidence>
<gene>
    <name evidence="2" type="ORF">QYE76_068681</name>
</gene>
<organism evidence="2 3">
    <name type="scientific">Lolium multiflorum</name>
    <name type="common">Italian ryegrass</name>
    <name type="synonym">Lolium perenne subsp. multiflorum</name>
    <dbReference type="NCBI Taxonomy" id="4521"/>
    <lineage>
        <taxon>Eukaryota</taxon>
        <taxon>Viridiplantae</taxon>
        <taxon>Streptophyta</taxon>
        <taxon>Embryophyta</taxon>
        <taxon>Tracheophyta</taxon>
        <taxon>Spermatophyta</taxon>
        <taxon>Magnoliopsida</taxon>
        <taxon>Liliopsida</taxon>
        <taxon>Poales</taxon>
        <taxon>Poaceae</taxon>
        <taxon>BOP clade</taxon>
        <taxon>Pooideae</taxon>
        <taxon>Poodae</taxon>
        <taxon>Poeae</taxon>
        <taxon>Poeae Chloroplast Group 2 (Poeae type)</taxon>
        <taxon>Loliodinae</taxon>
        <taxon>Loliinae</taxon>
        <taxon>Lolium</taxon>
    </lineage>
</organism>
<feature type="region of interest" description="Disordered" evidence="1">
    <location>
        <begin position="117"/>
        <end position="148"/>
    </location>
</feature>
<sequence>MAAEAMPLIQARCKVGSVEKRAVTWGVRTSSAATHSRRKYASGLRAADGPSLHEERCLEFLLRIDDDPLGIKRLPDKFAEFVDGVEPAAEIREATATSVMAVEVLFDGDGKMYRTRGDKFAPDLAPSPAASSPSSRGGRQDDRQANMTTSQLKSVVAVSIYPTLVGTIGLSMPVGIFQFA</sequence>
<dbReference type="AlphaFoldDB" id="A0AAD8SG96"/>
<evidence type="ECO:0000256" key="1">
    <source>
        <dbReference type="SAM" id="MobiDB-lite"/>
    </source>
</evidence>
<name>A0AAD8SG96_LOLMU</name>
<keyword evidence="3" id="KW-1185">Reference proteome</keyword>
<evidence type="ECO:0000313" key="3">
    <source>
        <dbReference type="Proteomes" id="UP001231189"/>
    </source>
</evidence>
<feature type="compositionally biased region" description="Low complexity" evidence="1">
    <location>
        <begin position="126"/>
        <end position="135"/>
    </location>
</feature>
<dbReference type="Proteomes" id="UP001231189">
    <property type="component" value="Unassembled WGS sequence"/>
</dbReference>